<organism evidence="4 5">
    <name type="scientific">Agreia bicolorata</name>
    <dbReference type="NCBI Taxonomy" id="110935"/>
    <lineage>
        <taxon>Bacteria</taxon>
        <taxon>Bacillati</taxon>
        <taxon>Actinomycetota</taxon>
        <taxon>Actinomycetes</taxon>
        <taxon>Micrococcales</taxon>
        <taxon>Microbacteriaceae</taxon>
        <taxon>Agreia</taxon>
    </lineage>
</organism>
<feature type="region of interest" description="Disordered" evidence="2">
    <location>
        <begin position="46"/>
        <end position="70"/>
    </location>
</feature>
<feature type="coiled-coil region" evidence="1">
    <location>
        <begin position="79"/>
        <end position="106"/>
    </location>
</feature>
<keyword evidence="3" id="KW-1133">Transmembrane helix</keyword>
<feature type="region of interest" description="Disordered" evidence="2">
    <location>
        <begin position="1"/>
        <end position="31"/>
    </location>
</feature>
<sequence length="410" mass="45657">MRDDDAAVGEPKLPDYGTPMGPDAALPLYGSSDSVVPVESAVADFDPKAERRKQGEQARAAAAARRARKSRAAREAKAAEAARANRAKREALLERKQEAYAAAERRRGERAARVHARPPAWVVKMNEERRKRLIGYAAERRLARIVFRRRARVVAIVIASTVVVGTITGVVLQSFRDDPSPTVSDGVDWTEYPGQYAGDELRTLGGPRQEEVVADNVELLEELRAAVQKEFVVSWIEHGPATEVPLENIWGGPSMLSDWQSPRWYATEEISDTELKGRVIDSVSDVLLEHGFDKPRLVNDPKTSFWTTEALKQVYGSTSPETQVVWELRATRFDNSLTGFQLTITDFSKDETGEFAEDARRDEEFYDRPVSSLAMTLTSRALLATSDEAEFRERAAPFKDKKAPESPPNG</sequence>
<feature type="transmembrane region" description="Helical" evidence="3">
    <location>
        <begin position="151"/>
        <end position="172"/>
    </location>
</feature>
<accession>A0A1T4WWA6</accession>
<dbReference type="AlphaFoldDB" id="A0A1T4WWA6"/>
<evidence type="ECO:0000313" key="5">
    <source>
        <dbReference type="Proteomes" id="UP000189735"/>
    </source>
</evidence>
<name>A0A1T4WWA6_9MICO</name>
<gene>
    <name evidence="4" type="ORF">SAMN06295879_0324</name>
</gene>
<feature type="compositionally biased region" description="Basic and acidic residues" evidence="2">
    <location>
        <begin position="46"/>
        <end position="56"/>
    </location>
</feature>
<evidence type="ECO:0000256" key="1">
    <source>
        <dbReference type="SAM" id="Coils"/>
    </source>
</evidence>
<keyword evidence="3" id="KW-0812">Transmembrane</keyword>
<evidence type="ECO:0000256" key="3">
    <source>
        <dbReference type="SAM" id="Phobius"/>
    </source>
</evidence>
<keyword evidence="3" id="KW-0472">Membrane</keyword>
<evidence type="ECO:0000256" key="2">
    <source>
        <dbReference type="SAM" id="MobiDB-lite"/>
    </source>
</evidence>
<reference evidence="5" key="1">
    <citation type="submission" date="2017-02" db="EMBL/GenBank/DDBJ databases">
        <authorList>
            <person name="Varghese N."/>
            <person name="Submissions S."/>
        </authorList>
    </citation>
    <scope>NUCLEOTIDE SEQUENCE [LARGE SCALE GENOMIC DNA]</scope>
    <source>
        <strain evidence="5">VKM Ac-2052</strain>
    </source>
</reference>
<keyword evidence="1" id="KW-0175">Coiled coil</keyword>
<dbReference type="EMBL" id="FUYG01000001">
    <property type="protein sequence ID" value="SKA81417.1"/>
    <property type="molecule type" value="Genomic_DNA"/>
</dbReference>
<dbReference type="Proteomes" id="UP000189735">
    <property type="component" value="Unassembled WGS sequence"/>
</dbReference>
<protein>
    <submittedName>
        <fullName evidence="4">Uncharacterized protein</fullName>
    </submittedName>
</protein>
<dbReference type="RefSeq" id="WP_139368548.1">
    <property type="nucleotide sequence ID" value="NZ_FUYG01000001.1"/>
</dbReference>
<proteinExistence type="predicted"/>
<evidence type="ECO:0000313" key="4">
    <source>
        <dbReference type="EMBL" id="SKA81417.1"/>
    </source>
</evidence>